<keyword evidence="7" id="KW-0677">Repeat</keyword>
<evidence type="ECO:0000256" key="7">
    <source>
        <dbReference type="ARBA" id="ARBA00022737"/>
    </source>
</evidence>
<evidence type="ECO:0000313" key="17">
    <source>
        <dbReference type="EMBL" id="OAJ36283.1"/>
    </source>
</evidence>
<dbReference type="InterPro" id="IPR035979">
    <property type="entry name" value="RBD_domain_sf"/>
</dbReference>
<dbReference type="NCBIfam" id="TIGR01628">
    <property type="entry name" value="PABP-1234"/>
    <property type="match status" value="1"/>
</dbReference>
<dbReference type="FunFam" id="3.30.70.330:FF:000648">
    <property type="entry name" value="Polyadenylate-binding protein"/>
    <property type="match status" value="1"/>
</dbReference>
<evidence type="ECO:0000256" key="8">
    <source>
        <dbReference type="ARBA" id="ARBA00022816"/>
    </source>
</evidence>
<reference evidence="17 18" key="2">
    <citation type="submission" date="2016-05" db="EMBL/GenBank/DDBJ databases">
        <title>Lineage-specific infection strategies underlie the spectrum of fungal disease in amphibians.</title>
        <authorList>
            <person name="Cuomo C.A."/>
            <person name="Farrer R.A."/>
            <person name="James T."/>
            <person name="Longcore J."/>
            <person name="Birren B."/>
        </authorList>
    </citation>
    <scope>NUCLEOTIDE SEQUENCE [LARGE SCALE GENOMIC DNA]</scope>
    <source>
        <strain evidence="17 18">JEL423</strain>
    </source>
</reference>
<proteinExistence type="inferred from homology"/>
<feature type="domain" description="RRM" evidence="15">
    <location>
        <begin position="65"/>
        <end position="143"/>
    </location>
</feature>
<dbReference type="InterPro" id="IPR003954">
    <property type="entry name" value="RRM_euk-type"/>
</dbReference>
<evidence type="ECO:0000256" key="2">
    <source>
        <dbReference type="ARBA" id="ARBA00004496"/>
    </source>
</evidence>
<keyword evidence="6" id="KW-0507">mRNA processing</keyword>
<evidence type="ECO:0000259" key="15">
    <source>
        <dbReference type="PROSITE" id="PS50102"/>
    </source>
</evidence>
<dbReference type="Pfam" id="PF00076">
    <property type="entry name" value="RRM_1"/>
    <property type="match status" value="4"/>
</dbReference>
<evidence type="ECO:0000256" key="4">
    <source>
        <dbReference type="ARBA" id="ARBA00022448"/>
    </source>
</evidence>
<dbReference type="CDD" id="cd12378">
    <property type="entry name" value="RRM1_I_PABPs"/>
    <property type="match status" value="1"/>
</dbReference>
<keyword evidence="10 12" id="KW-0694">RNA-binding</keyword>
<evidence type="ECO:0000256" key="5">
    <source>
        <dbReference type="ARBA" id="ARBA00022490"/>
    </source>
</evidence>
<feature type="domain" description="PABC" evidence="16">
    <location>
        <begin position="632"/>
        <end position="709"/>
    </location>
</feature>
<dbReference type="STRING" id="403673.A0A177W894"/>
<dbReference type="GO" id="GO:0003723">
    <property type="term" value="F:RNA binding"/>
    <property type="evidence" value="ECO:0007669"/>
    <property type="project" value="UniProtKB-UniRule"/>
</dbReference>
<keyword evidence="11" id="KW-0539">Nucleus</keyword>
<feature type="domain" description="RRM" evidence="15">
    <location>
        <begin position="153"/>
        <end position="229"/>
    </location>
</feature>
<dbReference type="PROSITE" id="PS50102">
    <property type="entry name" value="RRM"/>
    <property type="match status" value="4"/>
</dbReference>
<name>A0A177W894_BATDL</name>
<dbReference type="SMART" id="SM00361">
    <property type="entry name" value="RRM_1"/>
    <property type="match status" value="3"/>
</dbReference>
<organism evidence="17 18">
    <name type="scientific">Batrachochytrium dendrobatidis (strain JEL423)</name>
    <dbReference type="NCBI Taxonomy" id="403673"/>
    <lineage>
        <taxon>Eukaryota</taxon>
        <taxon>Fungi</taxon>
        <taxon>Fungi incertae sedis</taxon>
        <taxon>Chytridiomycota</taxon>
        <taxon>Chytridiomycota incertae sedis</taxon>
        <taxon>Chytridiomycetes</taxon>
        <taxon>Rhizophydiales</taxon>
        <taxon>Rhizophydiales incertae sedis</taxon>
        <taxon>Batrachochytrium</taxon>
    </lineage>
</organism>
<dbReference type="InterPro" id="IPR036053">
    <property type="entry name" value="PABP-dom"/>
</dbReference>
<keyword evidence="8" id="KW-0509">mRNA transport</keyword>
<gene>
    <name evidence="17" type="ORF">BDEG_20475</name>
</gene>
<evidence type="ECO:0000259" key="16">
    <source>
        <dbReference type="PROSITE" id="PS51309"/>
    </source>
</evidence>
<dbReference type="SMART" id="SM00360">
    <property type="entry name" value="RRM"/>
    <property type="match status" value="4"/>
</dbReference>
<dbReference type="GO" id="GO:0005634">
    <property type="term" value="C:nucleus"/>
    <property type="evidence" value="ECO:0007669"/>
    <property type="project" value="UniProtKB-SubCell"/>
</dbReference>
<dbReference type="InterPro" id="IPR000504">
    <property type="entry name" value="RRM_dom"/>
</dbReference>
<dbReference type="SMART" id="SM00517">
    <property type="entry name" value="PolyA"/>
    <property type="match status" value="1"/>
</dbReference>
<dbReference type="InterPro" id="IPR034364">
    <property type="entry name" value="PABP_RRM1"/>
</dbReference>
<evidence type="ECO:0000256" key="13">
    <source>
        <dbReference type="RuleBase" id="RU362004"/>
    </source>
</evidence>
<dbReference type="GO" id="GO:0006417">
    <property type="term" value="P:regulation of translation"/>
    <property type="evidence" value="ECO:0007669"/>
    <property type="project" value="UniProtKB-KW"/>
</dbReference>
<dbReference type="Pfam" id="PF00658">
    <property type="entry name" value="MLLE"/>
    <property type="match status" value="1"/>
</dbReference>
<dbReference type="CDD" id="cd12380">
    <property type="entry name" value="RRM3_I_PABPs"/>
    <property type="match status" value="1"/>
</dbReference>
<accession>A0A177W894</accession>
<dbReference type="CDD" id="cd12379">
    <property type="entry name" value="RRM2_I_PABPs"/>
    <property type="match status" value="1"/>
</dbReference>
<dbReference type="eggNOG" id="KOG0123">
    <property type="taxonomic scope" value="Eukaryota"/>
</dbReference>
<reference evidence="17 18" key="1">
    <citation type="submission" date="2006-10" db="EMBL/GenBank/DDBJ databases">
        <title>The Genome Sequence of Batrachochytrium dendrobatidis JEL423.</title>
        <authorList>
            <consortium name="The Broad Institute Genome Sequencing Platform"/>
            <person name="Birren B."/>
            <person name="Lander E."/>
            <person name="Galagan J."/>
            <person name="Cuomo C."/>
            <person name="Devon K."/>
            <person name="Jaffe D."/>
            <person name="Butler J."/>
            <person name="Alvarez P."/>
            <person name="Gnerre S."/>
            <person name="Grabherr M."/>
            <person name="Kleber M."/>
            <person name="Mauceli E."/>
            <person name="Brockman W."/>
            <person name="Young S."/>
            <person name="LaButti K."/>
            <person name="Sykes S."/>
            <person name="DeCaprio D."/>
            <person name="Crawford M."/>
            <person name="Koehrsen M."/>
            <person name="Engels R."/>
            <person name="Montgomery P."/>
            <person name="Pearson M."/>
            <person name="Howarth C."/>
            <person name="Larson L."/>
            <person name="White J."/>
            <person name="O'Leary S."/>
            <person name="Kodira C."/>
            <person name="Zeng Q."/>
            <person name="Yandava C."/>
            <person name="Alvarado L."/>
            <person name="Longcore J."/>
            <person name="James T."/>
        </authorList>
    </citation>
    <scope>NUCLEOTIDE SEQUENCE [LARGE SCALE GENOMIC DNA]</scope>
    <source>
        <strain evidence="17 18">JEL423</strain>
    </source>
</reference>
<dbReference type="OrthoDB" id="19742at2759"/>
<dbReference type="InterPro" id="IPR006515">
    <property type="entry name" value="PABP_1234"/>
</dbReference>
<dbReference type="Proteomes" id="UP000077115">
    <property type="component" value="Unassembled WGS sequence"/>
</dbReference>
<evidence type="ECO:0000313" key="18">
    <source>
        <dbReference type="Proteomes" id="UP000077115"/>
    </source>
</evidence>
<evidence type="ECO:0000256" key="10">
    <source>
        <dbReference type="ARBA" id="ARBA00022884"/>
    </source>
</evidence>
<keyword evidence="4" id="KW-0813">Transport</keyword>
<dbReference type="PROSITE" id="PS51309">
    <property type="entry name" value="PABC"/>
    <property type="match status" value="1"/>
</dbReference>
<dbReference type="FunFam" id="1.10.1900.10:FF:000004">
    <property type="entry name" value="Polyadenylate-binding protein"/>
    <property type="match status" value="1"/>
</dbReference>
<dbReference type="GO" id="GO:0051028">
    <property type="term" value="P:mRNA transport"/>
    <property type="evidence" value="ECO:0007669"/>
    <property type="project" value="UniProtKB-KW"/>
</dbReference>
<comment type="function">
    <text evidence="13">Binds the poly(A) tail of mRNA.</text>
</comment>
<comment type="subcellular location">
    <subcellularLocation>
        <location evidence="2 13">Cytoplasm</location>
    </subcellularLocation>
    <subcellularLocation>
        <location evidence="1">Nucleus</location>
    </subcellularLocation>
</comment>
<comment type="similarity">
    <text evidence="3 13">Belongs to the polyadenylate-binding protein type-1 family.</text>
</comment>
<evidence type="ECO:0000256" key="14">
    <source>
        <dbReference type="SAM" id="MobiDB-lite"/>
    </source>
</evidence>
<dbReference type="InterPro" id="IPR012677">
    <property type="entry name" value="Nucleotide-bd_a/b_plait_sf"/>
</dbReference>
<dbReference type="Gene3D" id="3.30.70.330">
    <property type="match status" value="4"/>
</dbReference>
<protein>
    <recommendedName>
        <fullName evidence="13">Polyadenylate-binding protein</fullName>
        <shortName evidence="13">PABP</shortName>
    </recommendedName>
</protein>
<sequence>MATSAPTTTAAPTMSASAAAAAAAAVTVPVATTGTVQGADASFAHQQQTAFTGAAAPIMTGATPASLYIGDLEPSVTEAMLFEVFNMVGPVASIRVCRDAVTRRSLGYGYINYLDIADAERALDTLNYTTVRGNPVRIMWSNRDPALRRAGTGNIFIKNLHTTIDHKALHDTFSAFGKILSCKIAMDGERSLGHGFVHYETMEMAENAIKHVNGMLLNDQQVYVGLHISKKERSSTIEEKRSKFTNIYVKNIDASVDQKAFEEMFHPFGTTVSCVLMVDEEGNSKEFGFVNYENHEDARRAVEEMHEKEIGGKQIYVGRAQKKFEREEELRRQYEKIREEKLSKYQGVNLFVKNIDESIDDEKLRQEFSVFGAITSTKIMVDEKTGISKGFGFVCFSNPDEATKAVTEMNNRMLANKPIYVALAQRKEVRRQQLAAQMQQRAMRAHQQMMPPGYPGASIFYPPGGVPPQARGYFNPQQAQQQMMARPRWTGPGQPPHMQQPGFPPQQMPPHMQQPGFPPQQQPYAIVPATPGARPPRQTRPAGGRGQAIHHQGMQMPMIQQPGARPLAGYGQPGAAAGGVMPANVAARGRGAGFKYAPNVRNAPATGGAADAAGSATATGGAATPAPAAAGRPVLNAATLASMPQDQQKRALGEVLFPLVHAQSPQLAGKITGMLLEMDNGELLHLLESPETLASKVSEAMIALEEHMREAAATTEDA</sequence>
<evidence type="ECO:0000256" key="1">
    <source>
        <dbReference type="ARBA" id="ARBA00004123"/>
    </source>
</evidence>
<dbReference type="EMBL" id="DS022300">
    <property type="protein sequence ID" value="OAJ36283.1"/>
    <property type="molecule type" value="Genomic_DNA"/>
</dbReference>
<dbReference type="PANTHER" id="PTHR24012">
    <property type="entry name" value="RNA BINDING PROTEIN"/>
    <property type="match status" value="1"/>
</dbReference>
<dbReference type="SUPFAM" id="SSF63570">
    <property type="entry name" value="PABC (PABP) domain"/>
    <property type="match status" value="1"/>
</dbReference>
<dbReference type="FunFam" id="3.30.70.330:FF:000520">
    <property type="entry name" value="Polyadenylate-binding protein"/>
    <property type="match status" value="1"/>
</dbReference>
<dbReference type="Gene3D" id="1.10.1900.10">
    <property type="entry name" value="c-terminal domain of poly(a) binding protein"/>
    <property type="match status" value="1"/>
</dbReference>
<evidence type="ECO:0000256" key="9">
    <source>
        <dbReference type="ARBA" id="ARBA00022845"/>
    </source>
</evidence>
<dbReference type="VEuPathDB" id="FungiDB:BDEG_20475"/>
<dbReference type="FunFam" id="3.30.70.330:FF:001400">
    <property type="entry name" value="Polyadenylate-binding protein"/>
    <property type="match status" value="1"/>
</dbReference>
<dbReference type="CDD" id="cd12381">
    <property type="entry name" value="RRM4_I_PABPs"/>
    <property type="match status" value="1"/>
</dbReference>
<evidence type="ECO:0000256" key="12">
    <source>
        <dbReference type="PROSITE-ProRule" id="PRU00176"/>
    </source>
</evidence>
<keyword evidence="9" id="KW-0810">Translation regulation</keyword>
<dbReference type="InterPro" id="IPR045305">
    <property type="entry name" value="RRM2_I_PABPs"/>
</dbReference>
<feature type="domain" description="RRM" evidence="15">
    <location>
        <begin position="245"/>
        <end position="322"/>
    </location>
</feature>
<dbReference type="SUPFAM" id="SSF54928">
    <property type="entry name" value="RNA-binding domain, RBD"/>
    <property type="match status" value="2"/>
</dbReference>
<dbReference type="GO" id="GO:0006397">
    <property type="term" value="P:mRNA processing"/>
    <property type="evidence" value="ECO:0007669"/>
    <property type="project" value="UniProtKB-KW"/>
</dbReference>
<evidence type="ECO:0000256" key="6">
    <source>
        <dbReference type="ARBA" id="ARBA00022664"/>
    </source>
</evidence>
<dbReference type="GO" id="GO:0005737">
    <property type="term" value="C:cytoplasm"/>
    <property type="evidence" value="ECO:0007669"/>
    <property type="project" value="UniProtKB-SubCell"/>
</dbReference>
<feature type="region of interest" description="Disordered" evidence="14">
    <location>
        <begin position="605"/>
        <end position="626"/>
    </location>
</feature>
<dbReference type="AlphaFoldDB" id="A0A177W894"/>
<feature type="domain" description="RRM" evidence="15">
    <location>
        <begin position="348"/>
        <end position="426"/>
    </location>
</feature>
<dbReference type="FunFam" id="3.30.70.330:FF:000211">
    <property type="entry name" value="Polyadenylate-binding protein"/>
    <property type="match status" value="1"/>
</dbReference>
<evidence type="ECO:0000256" key="3">
    <source>
        <dbReference type="ARBA" id="ARBA00008557"/>
    </source>
</evidence>
<evidence type="ECO:0000256" key="11">
    <source>
        <dbReference type="ARBA" id="ARBA00023242"/>
    </source>
</evidence>
<keyword evidence="5 13" id="KW-0963">Cytoplasm</keyword>
<dbReference type="InterPro" id="IPR002004">
    <property type="entry name" value="PABP_HYD_C"/>
</dbReference>